<dbReference type="GO" id="GO:0003887">
    <property type="term" value="F:DNA-directed DNA polymerase activity"/>
    <property type="evidence" value="ECO:0007669"/>
    <property type="project" value="TreeGrafter"/>
</dbReference>
<organism evidence="6 7">
    <name type="scientific">Halomonas daqiaonensis</name>
    <dbReference type="NCBI Taxonomy" id="650850"/>
    <lineage>
        <taxon>Bacteria</taxon>
        <taxon>Pseudomonadati</taxon>
        <taxon>Pseudomonadota</taxon>
        <taxon>Gammaproteobacteria</taxon>
        <taxon>Oceanospirillales</taxon>
        <taxon>Halomonadaceae</taxon>
        <taxon>Halomonas</taxon>
    </lineage>
</organism>
<gene>
    <name evidence="6" type="ORF">SAMN04488129_11399</name>
</gene>
<dbReference type="InterPro" id="IPR017961">
    <property type="entry name" value="DNA_pol_Y-fam_little_finger"/>
</dbReference>
<dbReference type="GO" id="GO:0009432">
    <property type="term" value="P:SOS response"/>
    <property type="evidence" value="ECO:0007669"/>
    <property type="project" value="UniProtKB-KW"/>
</dbReference>
<dbReference type="Proteomes" id="UP000198807">
    <property type="component" value="Unassembled WGS sequence"/>
</dbReference>
<keyword evidence="1" id="KW-0227">DNA damage</keyword>
<dbReference type="InterPro" id="IPR043502">
    <property type="entry name" value="DNA/RNA_pol_sf"/>
</dbReference>
<keyword evidence="2" id="KW-0741">SOS mutagenesis</keyword>
<dbReference type="Pfam" id="PF13438">
    <property type="entry name" value="DUF4113"/>
    <property type="match status" value="1"/>
</dbReference>
<dbReference type="STRING" id="650850.SAMN04488129_11399"/>
<keyword evidence="3" id="KW-0234">DNA repair</keyword>
<dbReference type="InterPro" id="IPR025188">
    <property type="entry name" value="DUF4113"/>
</dbReference>
<dbReference type="InterPro" id="IPR036775">
    <property type="entry name" value="DNA_pol_Y-fam_lit_finger_sf"/>
</dbReference>
<evidence type="ECO:0000313" key="7">
    <source>
        <dbReference type="Proteomes" id="UP000198807"/>
    </source>
</evidence>
<reference evidence="7" key="1">
    <citation type="submission" date="2016-10" db="EMBL/GenBank/DDBJ databases">
        <authorList>
            <person name="Varghese N."/>
            <person name="Submissions S."/>
        </authorList>
    </citation>
    <scope>NUCLEOTIDE SEQUENCE [LARGE SCALE GENOMIC DNA]</scope>
    <source>
        <strain evidence="7">CGMCC 1.9150</strain>
    </source>
</reference>
<keyword evidence="7" id="KW-1185">Reference proteome</keyword>
<dbReference type="Gene3D" id="3.30.1490.100">
    <property type="entry name" value="DNA polymerase, Y-family, little finger domain"/>
    <property type="match status" value="1"/>
</dbReference>
<evidence type="ECO:0000256" key="4">
    <source>
        <dbReference type="ARBA" id="ARBA00023236"/>
    </source>
</evidence>
<dbReference type="SUPFAM" id="SSF100879">
    <property type="entry name" value="Lesion bypass DNA polymerase (Y-family), little finger domain"/>
    <property type="match status" value="1"/>
</dbReference>
<dbReference type="GO" id="GO:0006281">
    <property type="term" value="P:DNA repair"/>
    <property type="evidence" value="ECO:0007669"/>
    <property type="project" value="UniProtKB-KW"/>
</dbReference>
<dbReference type="AlphaFoldDB" id="A0A1H7S2N1"/>
<dbReference type="EMBL" id="FOBC01000013">
    <property type="protein sequence ID" value="SEL66054.1"/>
    <property type="molecule type" value="Genomic_DNA"/>
</dbReference>
<dbReference type="GO" id="GO:0003684">
    <property type="term" value="F:damaged DNA binding"/>
    <property type="evidence" value="ECO:0007669"/>
    <property type="project" value="InterPro"/>
</dbReference>
<dbReference type="SUPFAM" id="SSF56672">
    <property type="entry name" value="DNA/RNA polymerases"/>
    <property type="match status" value="1"/>
</dbReference>
<evidence type="ECO:0000256" key="1">
    <source>
        <dbReference type="ARBA" id="ARBA00022763"/>
    </source>
</evidence>
<dbReference type="Pfam" id="PF11799">
    <property type="entry name" value="IMS_C"/>
    <property type="match status" value="1"/>
</dbReference>
<dbReference type="InterPro" id="IPR050116">
    <property type="entry name" value="DNA_polymerase-Y"/>
</dbReference>
<dbReference type="Gene3D" id="1.10.150.20">
    <property type="entry name" value="5' to 3' exonuclease, C-terminal subdomain"/>
    <property type="match status" value="1"/>
</dbReference>
<dbReference type="PANTHER" id="PTHR11076:SF34">
    <property type="entry name" value="PROTEIN UMUC"/>
    <property type="match status" value="1"/>
</dbReference>
<feature type="domain" description="UmuC" evidence="5">
    <location>
        <begin position="1"/>
        <end position="52"/>
    </location>
</feature>
<evidence type="ECO:0000256" key="2">
    <source>
        <dbReference type="ARBA" id="ARBA00023199"/>
    </source>
</evidence>
<dbReference type="PROSITE" id="PS50173">
    <property type="entry name" value="UMUC"/>
    <property type="match status" value="1"/>
</dbReference>
<name>A0A1H7S2N1_9GAMM</name>
<dbReference type="PANTHER" id="PTHR11076">
    <property type="entry name" value="DNA REPAIR POLYMERASE UMUC / TRANSFERASE FAMILY MEMBER"/>
    <property type="match status" value="1"/>
</dbReference>
<dbReference type="GO" id="GO:0042276">
    <property type="term" value="P:error-prone translesion synthesis"/>
    <property type="evidence" value="ECO:0007669"/>
    <property type="project" value="TreeGrafter"/>
</dbReference>
<accession>A0A1H7S2N1</accession>
<protein>
    <submittedName>
        <fullName evidence="6">DNA polymerase V</fullName>
    </submittedName>
</protein>
<evidence type="ECO:0000259" key="5">
    <source>
        <dbReference type="PROSITE" id="PS50173"/>
    </source>
</evidence>
<evidence type="ECO:0000256" key="3">
    <source>
        <dbReference type="ARBA" id="ARBA00023204"/>
    </source>
</evidence>
<dbReference type="InterPro" id="IPR001126">
    <property type="entry name" value="UmuC"/>
</dbReference>
<keyword evidence="4" id="KW-0742">SOS response</keyword>
<dbReference type="GO" id="GO:0005829">
    <property type="term" value="C:cytosol"/>
    <property type="evidence" value="ECO:0007669"/>
    <property type="project" value="TreeGrafter"/>
</dbReference>
<evidence type="ECO:0000313" key="6">
    <source>
        <dbReference type="EMBL" id="SEL66054.1"/>
    </source>
</evidence>
<proteinExistence type="predicted"/>
<sequence length="290" mass="32959">MGFAPTRVLAKVANRAAKKIPAYEGVCKLEADSPATRALLRQLPVTELWGVARRTGERLALMDINNAWELREADPKRIRRAFSVLMERIVWELRGRPAIQLDDMAAPKKQIMVSRSFGRMTSDCADLREAVRRHAARAGEKLRRQGSVTSAVMVFVRTNPFQLEQPQYRNSVVVPLVRPTDDTREIAQAAAHGLLAIFLEGYRYQKAGVMLIDLSADANRQLSLDDTAQSEADRQRSQRLMATLDKLNRELGKDIVRLGLPRQGNAWALRCERRTPRYTTRWEELVRVKS</sequence>